<feature type="domain" description="YqaJ viral recombinase" evidence="1">
    <location>
        <begin position="10"/>
        <end position="138"/>
    </location>
</feature>
<organism evidence="2 3">
    <name type="scientific">'Catharanthus roseus' aster yellows phytoplasma</name>
    <dbReference type="NCBI Taxonomy" id="1193712"/>
    <lineage>
        <taxon>Bacteria</taxon>
        <taxon>Bacillati</taxon>
        <taxon>Mycoplasmatota</taxon>
        <taxon>Mollicutes</taxon>
        <taxon>Acholeplasmatales</taxon>
        <taxon>Acholeplasmataceae</taxon>
        <taxon>Candidatus Phytoplasma</taxon>
        <taxon>16SrI (Aster yellows group)</taxon>
    </lineage>
</organism>
<accession>A0A4V0Z8W9</accession>
<dbReference type="InterPro" id="IPR017482">
    <property type="entry name" value="Lambda-type_endonuclease"/>
</dbReference>
<dbReference type="Pfam" id="PF09588">
    <property type="entry name" value="YqaJ"/>
    <property type="match status" value="1"/>
</dbReference>
<dbReference type="PANTHER" id="PTHR46609:SF6">
    <property type="entry name" value="EXONUCLEASE, PHAGE-TYPE_RECB, C-TERMINAL DOMAIN-CONTAINING PROTEIN-RELATED"/>
    <property type="match status" value="1"/>
</dbReference>
<reference evidence="2 3" key="1">
    <citation type="submission" date="2019-02" db="EMBL/GenBank/DDBJ databases">
        <title>Draft Genome Sequence of Maize Bushy Stunt-like Phytoplasma group 16SrI-B (Aster yellows) in South Africa.</title>
        <authorList>
            <person name="Coetzee B."/>
            <person name="Douglas-Smit N."/>
            <person name="Maree H.J."/>
            <person name="Burger J.T."/>
            <person name="Kruger K."/>
            <person name="Pietersen G."/>
        </authorList>
    </citation>
    <scope>NUCLEOTIDE SEQUENCE [LARGE SCALE GENOMIC DNA]</scope>
    <source>
        <strain evidence="2 3">De Villa</strain>
    </source>
</reference>
<evidence type="ECO:0000259" key="1">
    <source>
        <dbReference type="Pfam" id="PF09588"/>
    </source>
</evidence>
<gene>
    <name evidence="2" type="ORF">EXT02_00625</name>
</gene>
<dbReference type="InterPro" id="IPR051703">
    <property type="entry name" value="NF-kappa-B_Signaling_Reg"/>
</dbReference>
<dbReference type="GO" id="GO:0004519">
    <property type="term" value="F:endonuclease activity"/>
    <property type="evidence" value="ECO:0007669"/>
    <property type="project" value="UniProtKB-KW"/>
</dbReference>
<dbReference type="Gene3D" id="3.90.320.10">
    <property type="match status" value="1"/>
</dbReference>
<proteinExistence type="predicted"/>
<keyword evidence="3" id="KW-1185">Reference proteome</keyword>
<dbReference type="EMBL" id="CP035949">
    <property type="protein sequence ID" value="QBF23726.1"/>
    <property type="molecule type" value="Genomic_DNA"/>
</dbReference>
<sequence>MQLEQNTLAWHNHRKKYINASEVAAIMGLNPFETKEQLLKRKVFGTPIEDNEAMKRGRILEPQARNFFNQTQKMQFEPKVFVKDFMSASLDGWDAQSQSLLEIKCPISFASYTWQSFLNEGKIPNIYYAQLQAQIYCSQSIKAYFLVYQNDQTNKNIEVKEDPNFITNMLEQCSHFFQLYLKTKQLQKQLQI</sequence>
<keyword evidence="2" id="KW-0540">Nuclease</keyword>
<keyword evidence="2" id="KW-0255">Endonuclease</keyword>
<evidence type="ECO:0000313" key="3">
    <source>
        <dbReference type="Proteomes" id="UP000289726"/>
    </source>
</evidence>
<dbReference type="CDD" id="cd22343">
    <property type="entry name" value="PDDEXK_lambda_exonuclease-like"/>
    <property type="match status" value="1"/>
</dbReference>
<name>A0A4V0Z8W9_9MOLU</name>
<dbReference type="PANTHER" id="PTHR46609">
    <property type="entry name" value="EXONUCLEASE, PHAGE-TYPE/RECB, C-TERMINAL DOMAIN-CONTAINING PROTEIN"/>
    <property type="match status" value="1"/>
</dbReference>
<protein>
    <submittedName>
        <fullName evidence="2">Endonuclease</fullName>
    </submittedName>
</protein>
<dbReference type="AlphaFoldDB" id="A0A4V0Z8W9"/>
<dbReference type="InterPro" id="IPR011604">
    <property type="entry name" value="PDDEXK-like_dom_sf"/>
</dbReference>
<keyword evidence="2" id="KW-0378">Hydrolase</keyword>
<dbReference type="InterPro" id="IPR019080">
    <property type="entry name" value="YqaJ_viral_recombinase"/>
</dbReference>
<dbReference type="Proteomes" id="UP000289726">
    <property type="component" value="Chromosome"/>
</dbReference>
<dbReference type="SUPFAM" id="SSF52980">
    <property type="entry name" value="Restriction endonuclease-like"/>
    <property type="match status" value="1"/>
</dbReference>
<dbReference type="RefSeq" id="WP_071345685.1">
    <property type="nucleotide sequence ID" value="NZ_CP035949.1"/>
</dbReference>
<dbReference type="InterPro" id="IPR011335">
    <property type="entry name" value="Restrct_endonuc-II-like"/>
</dbReference>
<dbReference type="NCBIfam" id="TIGR03033">
    <property type="entry name" value="phage_rel_nuc"/>
    <property type="match status" value="1"/>
</dbReference>
<evidence type="ECO:0000313" key="2">
    <source>
        <dbReference type="EMBL" id="QBF23726.1"/>
    </source>
</evidence>